<comment type="caution">
    <text evidence="1">The sequence shown here is derived from an EMBL/GenBank/DDBJ whole genome shotgun (WGS) entry which is preliminary data.</text>
</comment>
<keyword evidence="1" id="KW-0808">Transferase</keyword>
<dbReference type="InterPro" id="IPR015421">
    <property type="entry name" value="PyrdxlP-dep_Trfase_major"/>
</dbReference>
<dbReference type="PANTHER" id="PTHR30244">
    <property type="entry name" value="TRANSAMINASE"/>
    <property type="match status" value="1"/>
</dbReference>
<feature type="non-terminal residue" evidence="1">
    <location>
        <position position="190"/>
    </location>
</feature>
<dbReference type="Proteomes" id="UP000231569">
    <property type="component" value="Unassembled WGS sequence"/>
</dbReference>
<proteinExistence type="predicted"/>
<protein>
    <submittedName>
        <fullName evidence="1">Aminotransferase DegT</fullName>
    </submittedName>
</protein>
<dbReference type="PANTHER" id="PTHR30244:SF34">
    <property type="entry name" value="DTDP-4-AMINO-4,6-DIDEOXYGALACTOSE TRANSAMINASE"/>
    <property type="match status" value="1"/>
</dbReference>
<accession>A0A2M8KVA2</accession>
<dbReference type="InterPro" id="IPR015424">
    <property type="entry name" value="PyrdxlP-dep_Trfase"/>
</dbReference>
<dbReference type="AlphaFoldDB" id="A0A2M8KVA2"/>
<dbReference type="EMBL" id="PFEE01000028">
    <property type="protein sequence ID" value="PJE63803.1"/>
    <property type="molecule type" value="Genomic_DNA"/>
</dbReference>
<organism evidence="1 2">
    <name type="scientific">Candidatus Roizmanbacteria bacterium CG10_big_fil_rev_8_21_14_0_10_45_7</name>
    <dbReference type="NCBI Taxonomy" id="1974854"/>
    <lineage>
        <taxon>Bacteria</taxon>
        <taxon>Candidatus Roizmaniibacteriota</taxon>
    </lineage>
</organism>
<evidence type="ECO:0000313" key="1">
    <source>
        <dbReference type="EMBL" id="PJE63803.1"/>
    </source>
</evidence>
<dbReference type="SUPFAM" id="SSF53383">
    <property type="entry name" value="PLP-dependent transferases"/>
    <property type="match status" value="1"/>
</dbReference>
<evidence type="ECO:0000313" key="2">
    <source>
        <dbReference type="Proteomes" id="UP000231569"/>
    </source>
</evidence>
<reference evidence="2" key="1">
    <citation type="submission" date="2017-09" db="EMBL/GenBank/DDBJ databases">
        <title>Depth-based differentiation of microbial function through sediment-hosted aquifers and enrichment of novel symbionts in the deep terrestrial subsurface.</title>
        <authorList>
            <person name="Probst A.J."/>
            <person name="Ladd B."/>
            <person name="Jarett J.K."/>
            <person name="Geller-Mcgrath D.E."/>
            <person name="Sieber C.M.K."/>
            <person name="Emerson J.B."/>
            <person name="Anantharaman K."/>
            <person name="Thomas B.C."/>
            <person name="Malmstrom R."/>
            <person name="Stieglmeier M."/>
            <person name="Klingl A."/>
            <person name="Woyke T."/>
            <person name="Ryan C.M."/>
            <person name="Banfield J.F."/>
        </authorList>
    </citation>
    <scope>NUCLEOTIDE SEQUENCE [LARGE SCALE GENOMIC DNA]</scope>
</reference>
<sequence>MRIPITKPTVTPQEIKAVVKTLKSGYLVQGPITEKLERAFAQLCGTTYAAALNSGTAALHAALYALGIEPGDEIITTPFTFAATANTILMVGAQPVFVDIDEKTYNIDESKIENAITKKTKALLPVNLYGQPANYDSIRRIAKKNNLSIVEDAAQSIGSSFKNRMSGNLGDIGCFSLYATKNIMCGEGGM</sequence>
<dbReference type="GO" id="GO:0000271">
    <property type="term" value="P:polysaccharide biosynthetic process"/>
    <property type="evidence" value="ECO:0007669"/>
    <property type="project" value="TreeGrafter"/>
</dbReference>
<gene>
    <name evidence="1" type="ORF">COU89_01275</name>
</gene>
<keyword evidence="1" id="KW-0032">Aminotransferase</keyword>
<dbReference type="Gene3D" id="3.40.640.10">
    <property type="entry name" value="Type I PLP-dependent aspartate aminotransferase-like (Major domain)"/>
    <property type="match status" value="1"/>
</dbReference>
<dbReference type="Pfam" id="PF01041">
    <property type="entry name" value="DegT_DnrJ_EryC1"/>
    <property type="match status" value="1"/>
</dbReference>
<dbReference type="GO" id="GO:0008483">
    <property type="term" value="F:transaminase activity"/>
    <property type="evidence" value="ECO:0007669"/>
    <property type="project" value="UniProtKB-KW"/>
</dbReference>
<name>A0A2M8KVA2_9BACT</name>
<dbReference type="InterPro" id="IPR000653">
    <property type="entry name" value="DegT/StrS_aminotransferase"/>
</dbReference>
<dbReference type="GO" id="GO:0030170">
    <property type="term" value="F:pyridoxal phosphate binding"/>
    <property type="evidence" value="ECO:0007669"/>
    <property type="project" value="TreeGrafter"/>
</dbReference>